<dbReference type="EMBL" id="CP039268">
    <property type="protein sequence ID" value="QGU31790.1"/>
    <property type="molecule type" value="Genomic_DNA"/>
</dbReference>
<gene>
    <name evidence="1" type="ORF">E6P07_01550</name>
</gene>
<dbReference type="OrthoDB" id="101857at2"/>
<dbReference type="KEGG" id="ttp:E6P07_01550"/>
<dbReference type="RefSeq" id="WP_153973989.1">
    <property type="nucleotide sequence ID" value="NZ_CP039268.1"/>
</dbReference>
<proteinExistence type="predicted"/>
<accession>A0A6I6ECA3</accession>
<evidence type="ECO:0000313" key="1">
    <source>
        <dbReference type="EMBL" id="QGU31790.1"/>
    </source>
</evidence>
<keyword evidence="2" id="KW-1185">Reference proteome</keyword>
<reference evidence="1 2" key="1">
    <citation type="submission" date="2019-12" db="EMBL/GenBank/DDBJ databases">
        <title>The complete genome of the thermophilic, anoxygenic phototrophic gammaproteobacterium Thermochromatium tepidum.</title>
        <authorList>
            <person name="Sattley W.M."/>
            <person name="Swingley W.D."/>
            <person name="Burchell B.M."/>
            <person name="Gurbani S.A."/>
            <person name="Kujawa C.M."/>
            <person name="Nuccio D.A."/>
            <person name="Schladweiler J."/>
            <person name="Shaffer K.N."/>
            <person name="Stokes L.M."/>
            <person name="Touchman J.W."/>
            <person name="Blankenship R.E."/>
            <person name="Madigan M.T."/>
        </authorList>
    </citation>
    <scope>NUCLEOTIDE SEQUENCE [LARGE SCALE GENOMIC DNA]</scope>
    <source>
        <strain evidence="1 2">ATCC 43061</strain>
    </source>
</reference>
<name>A0A6I6ECA3_THETI</name>
<evidence type="ECO:0008006" key="3">
    <source>
        <dbReference type="Google" id="ProtNLM"/>
    </source>
</evidence>
<dbReference type="AlphaFoldDB" id="A0A6I6ECA3"/>
<sequence length="212" mass="24161">MVSHPAKVLPAIEAALTNLKEDIRSWGEMRGRLKAGQDLISFNPHVSGPGAEDLPDSPAGFRFWEMEDEDSYSTFMENLAIQLDMLELSPEEYQKLPPGYGVVRYVLRFETHCKFSSWLALENVGPDDMALVRQNYRKVGLESEAEALERAETAWYAANGHEGSGYEAASEAYNSGDNAFRDEDERWFRLLDILRNESWWLDREVPNPSVRP</sequence>
<evidence type="ECO:0000313" key="2">
    <source>
        <dbReference type="Proteomes" id="UP000426424"/>
    </source>
</evidence>
<protein>
    <recommendedName>
        <fullName evidence="3">DUF4375 domain-containing protein</fullName>
    </recommendedName>
</protein>
<organism evidence="1 2">
    <name type="scientific">Thermochromatium tepidum ATCC 43061</name>
    <dbReference type="NCBI Taxonomy" id="316276"/>
    <lineage>
        <taxon>Bacteria</taxon>
        <taxon>Pseudomonadati</taxon>
        <taxon>Pseudomonadota</taxon>
        <taxon>Gammaproteobacteria</taxon>
        <taxon>Chromatiales</taxon>
        <taxon>Chromatiaceae</taxon>
        <taxon>Thermochromatium</taxon>
    </lineage>
</organism>
<dbReference type="Proteomes" id="UP000426424">
    <property type="component" value="Chromosome"/>
</dbReference>